<keyword evidence="10" id="KW-1185">Reference proteome</keyword>
<dbReference type="Gene3D" id="2.170.270.10">
    <property type="entry name" value="SET domain"/>
    <property type="match status" value="1"/>
</dbReference>
<evidence type="ECO:0000256" key="1">
    <source>
        <dbReference type="ARBA" id="ARBA00004123"/>
    </source>
</evidence>
<dbReference type="SMART" id="SM00317">
    <property type="entry name" value="SET"/>
    <property type="match status" value="1"/>
</dbReference>
<dbReference type="EMBL" id="NBNE01001218">
    <property type="protein sequence ID" value="OWZ14986.1"/>
    <property type="molecule type" value="Genomic_DNA"/>
</dbReference>
<evidence type="ECO:0000256" key="4">
    <source>
        <dbReference type="ARBA" id="ARBA00022603"/>
    </source>
</evidence>
<keyword evidence="3" id="KW-0158">Chromosome</keyword>
<evidence type="ECO:0000256" key="5">
    <source>
        <dbReference type="ARBA" id="ARBA00022679"/>
    </source>
</evidence>
<evidence type="ECO:0000259" key="8">
    <source>
        <dbReference type="PROSITE" id="PS50280"/>
    </source>
</evidence>
<keyword evidence="5" id="KW-0808">Transferase</keyword>
<dbReference type="InterPro" id="IPR001214">
    <property type="entry name" value="SET_dom"/>
</dbReference>
<dbReference type="Pfam" id="PF00856">
    <property type="entry name" value="SET"/>
    <property type="match status" value="1"/>
</dbReference>
<evidence type="ECO:0000256" key="7">
    <source>
        <dbReference type="ARBA" id="ARBA00023242"/>
    </source>
</evidence>
<feature type="non-terminal residue" evidence="9">
    <location>
        <position position="1"/>
    </location>
</feature>
<dbReference type="GO" id="GO:0008168">
    <property type="term" value="F:methyltransferase activity"/>
    <property type="evidence" value="ECO:0007669"/>
    <property type="project" value="UniProtKB-KW"/>
</dbReference>
<dbReference type="PROSITE" id="PS50280">
    <property type="entry name" value="SET"/>
    <property type="match status" value="1"/>
</dbReference>
<accession>A0A225WB73</accession>
<organism evidence="9 10">
    <name type="scientific">Phytophthora megakarya</name>
    <dbReference type="NCBI Taxonomy" id="4795"/>
    <lineage>
        <taxon>Eukaryota</taxon>
        <taxon>Sar</taxon>
        <taxon>Stramenopiles</taxon>
        <taxon>Oomycota</taxon>
        <taxon>Peronosporomycetes</taxon>
        <taxon>Peronosporales</taxon>
        <taxon>Peronosporaceae</taxon>
        <taxon>Phytophthora</taxon>
    </lineage>
</organism>
<evidence type="ECO:0000256" key="6">
    <source>
        <dbReference type="ARBA" id="ARBA00022691"/>
    </source>
</evidence>
<evidence type="ECO:0000256" key="3">
    <source>
        <dbReference type="ARBA" id="ARBA00022454"/>
    </source>
</evidence>
<dbReference type="OrthoDB" id="126198at2759"/>
<evidence type="ECO:0000256" key="2">
    <source>
        <dbReference type="ARBA" id="ARBA00004286"/>
    </source>
</evidence>
<dbReference type="STRING" id="4795.A0A225WB73"/>
<protein>
    <recommendedName>
        <fullName evidence="8">SET domain-containing protein</fullName>
    </recommendedName>
</protein>
<dbReference type="GO" id="GO:0032259">
    <property type="term" value="P:methylation"/>
    <property type="evidence" value="ECO:0007669"/>
    <property type="project" value="UniProtKB-KW"/>
</dbReference>
<dbReference type="Proteomes" id="UP000198211">
    <property type="component" value="Unassembled WGS sequence"/>
</dbReference>
<keyword evidence="4" id="KW-0489">Methyltransferase</keyword>
<comment type="caution">
    <text evidence="9">The sequence shown here is derived from an EMBL/GenBank/DDBJ whole genome shotgun (WGS) entry which is preliminary data.</text>
</comment>
<dbReference type="InterPro" id="IPR046341">
    <property type="entry name" value="SET_dom_sf"/>
</dbReference>
<dbReference type="GO" id="GO:0005634">
    <property type="term" value="C:nucleus"/>
    <property type="evidence" value="ECO:0007669"/>
    <property type="project" value="UniProtKB-SubCell"/>
</dbReference>
<dbReference type="SUPFAM" id="SSF82199">
    <property type="entry name" value="SET domain"/>
    <property type="match status" value="1"/>
</dbReference>
<proteinExistence type="predicted"/>
<keyword evidence="6" id="KW-0949">S-adenosyl-L-methionine</keyword>
<dbReference type="InterPro" id="IPR050777">
    <property type="entry name" value="SET2_Histone-Lys_MeTrsfase"/>
</dbReference>
<gene>
    <name evidence="9" type="ORF">PHMEG_00011451</name>
</gene>
<evidence type="ECO:0000313" key="10">
    <source>
        <dbReference type="Proteomes" id="UP000198211"/>
    </source>
</evidence>
<evidence type="ECO:0000313" key="9">
    <source>
        <dbReference type="EMBL" id="OWZ14986.1"/>
    </source>
</evidence>
<dbReference type="PANTHER" id="PTHR22884">
    <property type="entry name" value="SET DOMAIN PROTEINS"/>
    <property type="match status" value="1"/>
</dbReference>
<sequence>QIECVQKTLFYGIACGNQRMQNGTQALLFLQNLPGKGVSLFADEDIENDQLIAQYVEEVVSRREYVQREKKVGRRSGRFYGMAISGDEVIDARAVGGIVRFANHCCSPNGIFERWDVGGETCCGIFAARDIYHGE</sequence>
<dbReference type="GO" id="GO:0005694">
    <property type="term" value="C:chromosome"/>
    <property type="evidence" value="ECO:0007669"/>
    <property type="project" value="UniProtKB-SubCell"/>
</dbReference>
<dbReference type="AlphaFoldDB" id="A0A225WB73"/>
<comment type="subcellular location">
    <subcellularLocation>
        <location evidence="2">Chromosome</location>
    </subcellularLocation>
    <subcellularLocation>
        <location evidence="1">Nucleus</location>
    </subcellularLocation>
</comment>
<keyword evidence="7" id="KW-0539">Nucleus</keyword>
<reference evidence="10" key="1">
    <citation type="submission" date="2017-03" db="EMBL/GenBank/DDBJ databases">
        <title>Phytopthora megakarya and P. palmivora, two closely related causual agents of cacao black pod achieved similar genome size and gene model numbers by different mechanisms.</title>
        <authorList>
            <person name="Ali S."/>
            <person name="Shao J."/>
            <person name="Larry D.J."/>
            <person name="Kronmiller B."/>
            <person name="Shen D."/>
            <person name="Strem M.D."/>
            <person name="Melnick R.L."/>
            <person name="Guiltinan M.J."/>
            <person name="Tyler B.M."/>
            <person name="Meinhardt L.W."/>
            <person name="Bailey B.A."/>
        </authorList>
    </citation>
    <scope>NUCLEOTIDE SEQUENCE [LARGE SCALE GENOMIC DNA]</scope>
    <source>
        <strain evidence="10">zdho120</strain>
    </source>
</reference>
<feature type="domain" description="SET" evidence="8">
    <location>
        <begin position="25"/>
        <end position="135"/>
    </location>
</feature>
<name>A0A225WB73_9STRA</name>